<dbReference type="AlphaFoldDB" id="A0AAX3BG99"/>
<dbReference type="SMART" id="SM00421">
    <property type="entry name" value="HTH_LUXR"/>
    <property type="match status" value="1"/>
</dbReference>
<evidence type="ECO:0000259" key="5">
    <source>
        <dbReference type="PROSITE" id="PS50043"/>
    </source>
</evidence>
<reference evidence="7" key="1">
    <citation type="submission" date="2021-04" db="EMBL/GenBank/DDBJ databases">
        <authorList>
            <person name="Postec A."/>
        </authorList>
    </citation>
    <scope>NUCLEOTIDE SEQUENCE</scope>
    <source>
        <strain evidence="7">F1F22</strain>
    </source>
</reference>
<evidence type="ECO:0000259" key="6">
    <source>
        <dbReference type="PROSITE" id="PS50893"/>
    </source>
</evidence>
<dbReference type="PRINTS" id="PR00038">
    <property type="entry name" value="HTHLUXR"/>
</dbReference>
<gene>
    <name evidence="7" type="ORF">KDW03_05160</name>
</gene>
<dbReference type="InterPro" id="IPR016032">
    <property type="entry name" value="Sig_transdc_resp-reg_C-effctor"/>
</dbReference>
<evidence type="ECO:0000256" key="2">
    <source>
        <dbReference type="ARBA" id="ARBA00022737"/>
    </source>
</evidence>
<evidence type="ECO:0000313" key="7">
    <source>
        <dbReference type="EMBL" id="URA11185.1"/>
    </source>
</evidence>
<dbReference type="Pfam" id="PF00005">
    <property type="entry name" value="ABC_tran"/>
    <property type="match status" value="1"/>
</dbReference>
<keyword evidence="1" id="KW-0813">Transport</keyword>
<dbReference type="Pfam" id="PF00196">
    <property type="entry name" value="GerE"/>
    <property type="match status" value="1"/>
</dbReference>
<dbReference type="PROSITE" id="PS50893">
    <property type="entry name" value="ABC_TRANSPORTER_2"/>
    <property type="match status" value="1"/>
</dbReference>
<keyword evidence="3" id="KW-0547">Nucleotide-binding</keyword>
<dbReference type="Gene3D" id="1.10.10.10">
    <property type="entry name" value="Winged helix-like DNA-binding domain superfamily/Winged helix DNA-binding domain"/>
    <property type="match status" value="1"/>
</dbReference>
<feature type="domain" description="HTH luxR-type" evidence="5">
    <location>
        <begin position="256"/>
        <end position="320"/>
    </location>
</feature>
<dbReference type="InterPro" id="IPR000792">
    <property type="entry name" value="Tscrpt_reg_LuxR_C"/>
</dbReference>
<dbReference type="InterPro" id="IPR027417">
    <property type="entry name" value="P-loop_NTPase"/>
</dbReference>
<dbReference type="PANTHER" id="PTHR43790">
    <property type="entry name" value="CARBOHYDRATE TRANSPORT ATP-BINDING PROTEIN MG119-RELATED"/>
    <property type="match status" value="1"/>
</dbReference>
<dbReference type="InterPro" id="IPR036388">
    <property type="entry name" value="WH-like_DNA-bd_sf"/>
</dbReference>
<dbReference type="CDD" id="cd06170">
    <property type="entry name" value="LuxR_C_like"/>
    <property type="match status" value="1"/>
</dbReference>
<keyword evidence="2" id="KW-0677">Repeat</keyword>
<evidence type="ECO:0000256" key="3">
    <source>
        <dbReference type="ARBA" id="ARBA00022741"/>
    </source>
</evidence>
<dbReference type="KEGG" id="taqu:KDW03_05160"/>
<organism evidence="7 8">
    <name type="scientific">Thermospira aquatica</name>
    <dbReference type="NCBI Taxonomy" id="2828656"/>
    <lineage>
        <taxon>Bacteria</taxon>
        <taxon>Pseudomonadati</taxon>
        <taxon>Spirochaetota</taxon>
        <taxon>Spirochaetia</taxon>
        <taxon>Brevinematales</taxon>
        <taxon>Thermospiraceae</taxon>
        <taxon>Thermospira</taxon>
    </lineage>
</organism>
<proteinExistence type="predicted"/>
<keyword evidence="8" id="KW-1185">Reference proteome</keyword>
<dbReference type="GO" id="GO:0006355">
    <property type="term" value="P:regulation of DNA-templated transcription"/>
    <property type="evidence" value="ECO:0007669"/>
    <property type="project" value="InterPro"/>
</dbReference>
<accession>A0AAX3BG99</accession>
<keyword evidence="4 7" id="KW-0067">ATP-binding</keyword>
<dbReference type="InterPro" id="IPR050107">
    <property type="entry name" value="ABC_carbohydrate_import_ATPase"/>
</dbReference>
<dbReference type="RefSeq" id="WP_271436320.1">
    <property type="nucleotide sequence ID" value="NZ_CP073355.1"/>
</dbReference>
<dbReference type="SUPFAM" id="SSF46894">
    <property type="entry name" value="C-terminal effector domain of the bipartite response regulators"/>
    <property type="match status" value="1"/>
</dbReference>
<dbReference type="PROSITE" id="PS00622">
    <property type="entry name" value="HTH_LUXR_1"/>
    <property type="match status" value="1"/>
</dbReference>
<dbReference type="GO" id="GO:0003677">
    <property type="term" value="F:DNA binding"/>
    <property type="evidence" value="ECO:0007669"/>
    <property type="project" value="InterPro"/>
</dbReference>
<sequence>MPEPKKIFRIEHLSVTIEHALVLEDLSLSLESGEMYYLIGDRNSGKSVLACILRGNFPRSHYQGEIFLENTPISSLSCKQREDLGIRVLSQNSAFVPGMTLAENLFLGNEIHSIGVLRWHRIFKETIRILNEIQWDISPSILLKNIPKDKLYLVSLAKGFLSPTKVFIIDEAFTHLDIYVESQRKIASILERLKEKGVAILYLNHKIDNTMSIANRVGVLKEGKIAYESDARQTIPENLVYKLLGEPEENPEIPPSVIKKYNLTPRETEIMRLLFEGMNARQISETLYISLSTVKTHIYNIYQKTGVKNRLALARLCSLK</sequence>
<dbReference type="GO" id="GO:0016887">
    <property type="term" value="F:ATP hydrolysis activity"/>
    <property type="evidence" value="ECO:0007669"/>
    <property type="project" value="InterPro"/>
</dbReference>
<name>A0AAX3BG99_9SPIR</name>
<dbReference type="EMBL" id="CP073355">
    <property type="protein sequence ID" value="URA11185.1"/>
    <property type="molecule type" value="Genomic_DNA"/>
</dbReference>
<dbReference type="Proteomes" id="UP001056539">
    <property type="component" value="Chromosome"/>
</dbReference>
<evidence type="ECO:0000313" key="8">
    <source>
        <dbReference type="Proteomes" id="UP001056539"/>
    </source>
</evidence>
<evidence type="ECO:0000256" key="1">
    <source>
        <dbReference type="ARBA" id="ARBA00022448"/>
    </source>
</evidence>
<feature type="domain" description="ABC transporter" evidence="6">
    <location>
        <begin position="8"/>
        <end position="247"/>
    </location>
</feature>
<dbReference type="PANTHER" id="PTHR43790:SF9">
    <property type="entry name" value="GALACTOFURANOSE TRANSPORTER ATP-BINDING PROTEIN YTFR"/>
    <property type="match status" value="1"/>
</dbReference>
<dbReference type="PROSITE" id="PS50043">
    <property type="entry name" value="HTH_LUXR_2"/>
    <property type="match status" value="1"/>
</dbReference>
<dbReference type="InterPro" id="IPR003439">
    <property type="entry name" value="ABC_transporter-like_ATP-bd"/>
</dbReference>
<reference evidence="7" key="2">
    <citation type="submission" date="2022-06" db="EMBL/GenBank/DDBJ databases">
        <title>Thermospira aquatica gen. nov., sp. nov.</title>
        <authorList>
            <person name="Ben Ali Gam Z."/>
            <person name="Labat M."/>
        </authorList>
    </citation>
    <scope>NUCLEOTIDE SEQUENCE</scope>
    <source>
        <strain evidence="7">F1F22</strain>
    </source>
</reference>
<dbReference type="GO" id="GO:0005524">
    <property type="term" value="F:ATP binding"/>
    <property type="evidence" value="ECO:0007669"/>
    <property type="project" value="UniProtKB-KW"/>
</dbReference>
<dbReference type="Gene3D" id="3.40.50.300">
    <property type="entry name" value="P-loop containing nucleotide triphosphate hydrolases"/>
    <property type="match status" value="1"/>
</dbReference>
<protein>
    <submittedName>
        <fullName evidence="7">ATP-binding cassette domain-containing protein</fullName>
    </submittedName>
</protein>
<dbReference type="SUPFAM" id="SSF52540">
    <property type="entry name" value="P-loop containing nucleoside triphosphate hydrolases"/>
    <property type="match status" value="1"/>
</dbReference>
<evidence type="ECO:0000256" key="4">
    <source>
        <dbReference type="ARBA" id="ARBA00022840"/>
    </source>
</evidence>